<dbReference type="Gramene" id="AUR62011638-RA">
    <property type="protein sequence ID" value="AUR62011638-RA:cds"/>
    <property type="gene ID" value="AUR62011638"/>
</dbReference>
<dbReference type="Pfam" id="PF02365">
    <property type="entry name" value="NAM"/>
    <property type="match status" value="1"/>
</dbReference>
<dbReference type="PANTHER" id="PTHR31719:SF179">
    <property type="entry name" value="OS08G0148400 PROTEIN"/>
    <property type="match status" value="1"/>
</dbReference>
<evidence type="ECO:0000256" key="3">
    <source>
        <dbReference type="ARBA" id="ARBA00023163"/>
    </source>
</evidence>
<dbReference type="InterPro" id="IPR036093">
    <property type="entry name" value="NAC_dom_sf"/>
</dbReference>
<dbReference type="PROSITE" id="PS51005">
    <property type="entry name" value="NAC"/>
    <property type="match status" value="1"/>
</dbReference>
<dbReference type="Gene3D" id="2.170.150.80">
    <property type="entry name" value="NAC domain"/>
    <property type="match status" value="1"/>
</dbReference>
<protein>
    <recommendedName>
        <fullName evidence="5">NAC domain-containing protein</fullName>
    </recommendedName>
</protein>
<keyword evidence="3" id="KW-0804">Transcription</keyword>
<dbReference type="EnsemblPlants" id="AUR62011638-RA">
    <property type="protein sequence ID" value="AUR62011638-RA:cds"/>
    <property type="gene ID" value="AUR62011638"/>
</dbReference>
<proteinExistence type="predicted"/>
<dbReference type="GO" id="GO:0003677">
    <property type="term" value="F:DNA binding"/>
    <property type="evidence" value="ECO:0007669"/>
    <property type="project" value="UniProtKB-KW"/>
</dbReference>
<dbReference type="PANTHER" id="PTHR31719">
    <property type="entry name" value="NAC TRANSCRIPTION FACTOR 56"/>
    <property type="match status" value="1"/>
</dbReference>
<sequence>MEEKHGKSFDNLPPGYRFEPYIKELINHYLKPKINGLDLPMNPIHELDHINVYGSPEDLTAKFKPQGNGKNKKWYFFTSRNRKYKNGKRPDRSAGDGYWKATGIDKPVKDDDGTLIGHQRALVYFKLNPNKKNKDDKDEKTPWHMLELRVHDDEPKATPKRKRDHQDTITTSMVLDYVIYRIHYKEVAKKEKKAVQVAENEEAEIPNMEEANVNDHEQEINNEGAPVPLYDPFVNNYLLDDPSVNNYLLDDPSINNYLLDDPSVNNNYYNTNSSSNTFDTHSNYQFLGYDYELVNNNNLIDGSNIQSDSIYGGLQDLVPGLNLPCNSIYGDFQDLGSDSYLQRNSIYGGAQDLMPSSNLPSNSIYGGLPDLMPDSNLQCNSIYGAVQDLLPDSNLPCNSIYGAVQDLVPDSSSV</sequence>
<dbReference type="SUPFAM" id="SSF101941">
    <property type="entry name" value="NAC domain"/>
    <property type="match status" value="1"/>
</dbReference>
<evidence type="ECO:0000259" key="5">
    <source>
        <dbReference type="PROSITE" id="PS51005"/>
    </source>
</evidence>
<accession>A0A803LEN2</accession>
<reference evidence="6" key="2">
    <citation type="submission" date="2021-03" db="UniProtKB">
        <authorList>
            <consortium name="EnsemblPlants"/>
        </authorList>
    </citation>
    <scope>IDENTIFICATION</scope>
</reference>
<evidence type="ECO:0000256" key="2">
    <source>
        <dbReference type="ARBA" id="ARBA00023125"/>
    </source>
</evidence>
<dbReference type="Proteomes" id="UP000596660">
    <property type="component" value="Unplaced"/>
</dbReference>
<evidence type="ECO:0000313" key="6">
    <source>
        <dbReference type="EnsemblPlants" id="AUR62011638-RA:cds"/>
    </source>
</evidence>
<keyword evidence="1" id="KW-0805">Transcription regulation</keyword>
<dbReference type="AlphaFoldDB" id="A0A803LEN2"/>
<keyword evidence="4" id="KW-0539">Nucleus</keyword>
<organism evidence="6 7">
    <name type="scientific">Chenopodium quinoa</name>
    <name type="common">Quinoa</name>
    <dbReference type="NCBI Taxonomy" id="63459"/>
    <lineage>
        <taxon>Eukaryota</taxon>
        <taxon>Viridiplantae</taxon>
        <taxon>Streptophyta</taxon>
        <taxon>Embryophyta</taxon>
        <taxon>Tracheophyta</taxon>
        <taxon>Spermatophyta</taxon>
        <taxon>Magnoliopsida</taxon>
        <taxon>eudicotyledons</taxon>
        <taxon>Gunneridae</taxon>
        <taxon>Pentapetalae</taxon>
        <taxon>Caryophyllales</taxon>
        <taxon>Chenopodiaceae</taxon>
        <taxon>Chenopodioideae</taxon>
        <taxon>Atripliceae</taxon>
        <taxon>Chenopodium</taxon>
    </lineage>
</organism>
<dbReference type="InterPro" id="IPR003441">
    <property type="entry name" value="NAC-dom"/>
</dbReference>
<evidence type="ECO:0000256" key="1">
    <source>
        <dbReference type="ARBA" id="ARBA00023015"/>
    </source>
</evidence>
<evidence type="ECO:0000313" key="7">
    <source>
        <dbReference type="Proteomes" id="UP000596660"/>
    </source>
</evidence>
<name>A0A803LEN2_CHEQI</name>
<evidence type="ECO:0000256" key="4">
    <source>
        <dbReference type="ARBA" id="ARBA00023242"/>
    </source>
</evidence>
<dbReference type="GO" id="GO:0006355">
    <property type="term" value="P:regulation of DNA-templated transcription"/>
    <property type="evidence" value="ECO:0007669"/>
    <property type="project" value="InterPro"/>
</dbReference>
<keyword evidence="7" id="KW-1185">Reference proteome</keyword>
<feature type="domain" description="NAC" evidence="5">
    <location>
        <begin position="12"/>
        <end position="185"/>
    </location>
</feature>
<keyword evidence="2" id="KW-0238">DNA-binding</keyword>
<reference evidence="6" key="1">
    <citation type="journal article" date="2017" name="Nature">
        <title>The genome of Chenopodium quinoa.</title>
        <authorList>
            <person name="Jarvis D.E."/>
            <person name="Ho Y.S."/>
            <person name="Lightfoot D.J."/>
            <person name="Schmoeckel S.M."/>
            <person name="Li B."/>
            <person name="Borm T.J.A."/>
            <person name="Ohyanagi H."/>
            <person name="Mineta K."/>
            <person name="Michell C.T."/>
            <person name="Saber N."/>
            <person name="Kharbatia N.M."/>
            <person name="Rupper R.R."/>
            <person name="Sharp A.R."/>
            <person name="Dally N."/>
            <person name="Boughton B.A."/>
            <person name="Woo Y.H."/>
            <person name="Gao G."/>
            <person name="Schijlen E.G.W.M."/>
            <person name="Guo X."/>
            <person name="Momin A.A."/>
            <person name="Negrao S."/>
            <person name="Al-Babili S."/>
            <person name="Gehring C."/>
            <person name="Roessner U."/>
            <person name="Jung C."/>
            <person name="Murphy K."/>
            <person name="Arold S.T."/>
            <person name="Gojobori T."/>
            <person name="van der Linden C.G."/>
            <person name="van Loo E.N."/>
            <person name="Jellen E.N."/>
            <person name="Maughan P.J."/>
            <person name="Tester M."/>
        </authorList>
    </citation>
    <scope>NUCLEOTIDE SEQUENCE [LARGE SCALE GENOMIC DNA]</scope>
    <source>
        <strain evidence="6">cv. PI 614886</strain>
    </source>
</reference>